<dbReference type="InterPro" id="IPR039008">
    <property type="entry name" value="IF_rod_dom"/>
</dbReference>
<dbReference type="PANTHER" id="PTHR45721:SF11">
    <property type="entry name" value="LAMIN DM0-RELATED"/>
    <property type="match status" value="1"/>
</dbReference>
<dbReference type="GO" id="GO:0090435">
    <property type="term" value="P:protein localization to nuclear envelope"/>
    <property type="evidence" value="ECO:0007669"/>
    <property type="project" value="TreeGrafter"/>
</dbReference>
<comment type="subcellular location">
    <subcellularLocation>
        <location evidence="1">Nucleus</location>
    </subcellularLocation>
</comment>
<dbReference type="PROSITE" id="PS51841">
    <property type="entry name" value="LTD"/>
    <property type="match status" value="1"/>
</dbReference>
<dbReference type="GO" id="GO:0005652">
    <property type="term" value="C:nuclear lamina"/>
    <property type="evidence" value="ECO:0007669"/>
    <property type="project" value="TreeGrafter"/>
</dbReference>
<evidence type="ECO:0000256" key="1">
    <source>
        <dbReference type="ARBA" id="ARBA00004123"/>
    </source>
</evidence>
<dbReference type="GO" id="GO:0031507">
    <property type="term" value="P:heterochromatin formation"/>
    <property type="evidence" value="ECO:0007669"/>
    <property type="project" value="TreeGrafter"/>
</dbReference>
<evidence type="ECO:0000256" key="6">
    <source>
        <dbReference type="SAM" id="MobiDB-lite"/>
    </source>
</evidence>
<proteinExistence type="predicted"/>
<feature type="coiled-coil region" evidence="5">
    <location>
        <begin position="233"/>
        <end position="260"/>
    </location>
</feature>
<keyword evidence="9" id="KW-1185">Reference proteome</keyword>
<dbReference type="SUPFAM" id="SSF74853">
    <property type="entry name" value="Lamin A/C globular tail domain"/>
    <property type="match status" value="1"/>
</dbReference>
<sequence length="865" mass="98645">MDAVTWAITAFGLTTGASILARLRVEQESLFGHRGRIDLTARSKMSAQRRDRRSKDMIHGREGQSTEDNNTEDINSLNTSVMSASCQTRLLEKETLSNLNDRLAVLINRVRRLEMENTRLKIRISASEMPEKNGEERYEVKINELRAVMHESIEQQRCLAAELQAPLDERNRLFDESVELDISLKQAERSRLDSDSVLLELQARINSAVSVRKHLVNENKNIAAEILELKPQLEVLRSRLEEETLANAVLRNQTQSLKEDYESFKKIQEEHLESIRHSRQLEMLSRSRELERTYESHRQGQLRAMRTEFNARLRENRQEIDEIYEDQLKEAKEAFRQATEAREELARKRAGLRDLEERALKQENRLSFLEEQIVDLESQLRFVENDTNARVQERDAQIAELQQEIDRMLSEYKDLLGLKVQLDTELRAYETLLEGEESRFRVKVFVIQDCKEISSAKMKDNQGQKVKDNQGEKKKDNPDVKLDDNTQQHILNCILNISRQSSMSAKGLSEKAESGDVGDSCSLTAMQLTSSGCAVRRKRFIASGDSSYLLRSTYEAKIRPQCEFEIDAHSGDGRFVRLINKSNKDISIGKWSIKSLADEREIVYKFHPRQTIKADSSVTVWSAGSGKKSAPPSLLVMKKQQWPTGDHVRTVLVDPEGKEKGDVREDWQASKSKDAACGDRENDGTHQMDSEKERLAAADIKKGLSLCGQKSELHISKEQTSIVTPPKTFPSANPTEARLSNLELFSIANSVIKELFIVSKWVHADSQLEEAVIKPHDSETVKMEGFPRKQQVTPARYPLSQASSSCLFLWSQAVVIKQLTGPLASEPLKRMLSTFGAIVEGGFRIDGHCKDDFYRLFHSQAQELE</sequence>
<dbReference type="SMART" id="SM01391">
    <property type="entry name" value="Filament"/>
    <property type="match status" value="1"/>
</dbReference>
<name>A0A914ZVW2_PARUN</name>
<evidence type="ECO:0000259" key="7">
    <source>
        <dbReference type="PROSITE" id="PS51841"/>
    </source>
</evidence>
<feature type="domain" description="LTD" evidence="7">
    <location>
        <begin position="552"/>
        <end position="669"/>
    </location>
</feature>
<evidence type="ECO:0000256" key="3">
    <source>
        <dbReference type="ARBA" id="ARBA00023054"/>
    </source>
</evidence>
<evidence type="ECO:0000313" key="10">
    <source>
        <dbReference type="WBParaSite" id="PgB34_g005_t01"/>
    </source>
</evidence>
<accession>A0A914ZVW2</accession>
<dbReference type="PANTHER" id="PTHR45721">
    <property type="entry name" value="LAMIN DM0-RELATED"/>
    <property type="match status" value="1"/>
</dbReference>
<dbReference type="PROSITE" id="PS51842">
    <property type="entry name" value="IF_ROD_2"/>
    <property type="match status" value="1"/>
</dbReference>
<dbReference type="Gene3D" id="2.60.40.1260">
    <property type="entry name" value="Lamin Tail domain"/>
    <property type="match status" value="1"/>
</dbReference>
<dbReference type="WBParaSite" id="PgB34_g005_t01">
    <property type="protein sequence ID" value="PgB34_g005_t01"/>
    <property type="gene ID" value="PgB34_g005"/>
</dbReference>
<dbReference type="InterPro" id="IPR001322">
    <property type="entry name" value="Lamin_tail_dom"/>
</dbReference>
<dbReference type="Pfam" id="PF00932">
    <property type="entry name" value="LTD"/>
    <property type="match status" value="1"/>
</dbReference>
<reference evidence="10" key="1">
    <citation type="submission" date="2022-11" db="UniProtKB">
        <authorList>
            <consortium name="WormBaseParasite"/>
        </authorList>
    </citation>
    <scope>IDENTIFICATION</scope>
</reference>
<feature type="compositionally biased region" description="Basic and acidic residues" evidence="6">
    <location>
        <begin position="655"/>
        <end position="690"/>
    </location>
</feature>
<feature type="coiled-coil region" evidence="5">
    <location>
        <begin position="310"/>
        <end position="418"/>
    </location>
</feature>
<evidence type="ECO:0000256" key="5">
    <source>
        <dbReference type="SAM" id="Coils"/>
    </source>
</evidence>
<dbReference type="Proteomes" id="UP000887569">
    <property type="component" value="Unplaced"/>
</dbReference>
<dbReference type="AlphaFoldDB" id="A0A914ZVW2"/>
<feature type="compositionally biased region" description="Basic and acidic residues" evidence="6">
    <location>
        <begin position="53"/>
        <end position="64"/>
    </location>
</feature>
<protein>
    <submittedName>
        <fullName evidence="10">Uncharacterized protein</fullName>
    </submittedName>
</protein>
<dbReference type="GO" id="GO:0005882">
    <property type="term" value="C:intermediate filament"/>
    <property type="evidence" value="ECO:0007669"/>
    <property type="project" value="UniProtKB-KW"/>
</dbReference>
<dbReference type="GO" id="GO:0005200">
    <property type="term" value="F:structural constituent of cytoskeleton"/>
    <property type="evidence" value="ECO:0007669"/>
    <property type="project" value="TreeGrafter"/>
</dbReference>
<dbReference type="SUPFAM" id="SSF64593">
    <property type="entry name" value="Intermediate filament protein, coiled coil region"/>
    <property type="match status" value="2"/>
</dbReference>
<dbReference type="Pfam" id="PF00038">
    <property type="entry name" value="Filament"/>
    <property type="match status" value="1"/>
</dbReference>
<evidence type="ECO:0000313" key="9">
    <source>
        <dbReference type="Proteomes" id="UP000887569"/>
    </source>
</evidence>
<feature type="domain" description="IF rod" evidence="8">
    <location>
        <begin position="92"/>
        <end position="440"/>
    </location>
</feature>
<dbReference type="GO" id="GO:0051664">
    <property type="term" value="P:nuclear pore localization"/>
    <property type="evidence" value="ECO:0007669"/>
    <property type="project" value="TreeGrafter"/>
</dbReference>
<keyword evidence="2" id="KW-0403">Intermediate filament</keyword>
<feature type="region of interest" description="Disordered" evidence="6">
    <location>
        <begin position="458"/>
        <end position="483"/>
    </location>
</feature>
<evidence type="ECO:0000256" key="2">
    <source>
        <dbReference type="ARBA" id="ARBA00022754"/>
    </source>
</evidence>
<feature type="region of interest" description="Disordered" evidence="6">
    <location>
        <begin position="654"/>
        <end position="690"/>
    </location>
</feature>
<dbReference type="InterPro" id="IPR036415">
    <property type="entry name" value="Lamin_tail_dom_sf"/>
</dbReference>
<dbReference type="GO" id="GO:0007097">
    <property type="term" value="P:nuclear migration"/>
    <property type="evidence" value="ECO:0007669"/>
    <property type="project" value="TreeGrafter"/>
</dbReference>
<feature type="region of interest" description="Disordered" evidence="6">
    <location>
        <begin position="41"/>
        <end position="74"/>
    </location>
</feature>
<dbReference type="Gene3D" id="1.20.5.170">
    <property type="match status" value="1"/>
</dbReference>
<feature type="coiled-coil region" evidence="5">
    <location>
        <begin position="96"/>
        <end position="123"/>
    </location>
</feature>
<evidence type="ECO:0000256" key="4">
    <source>
        <dbReference type="ARBA" id="ARBA00023242"/>
    </source>
</evidence>
<evidence type="ECO:0000259" key="8">
    <source>
        <dbReference type="PROSITE" id="PS51842"/>
    </source>
</evidence>
<keyword evidence="3 5" id="KW-0175">Coiled coil</keyword>
<keyword evidence="4" id="KW-0539">Nucleus</keyword>
<organism evidence="9 10">
    <name type="scientific">Parascaris univalens</name>
    <name type="common">Nematode worm</name>
    <dbReference type="NCBI Taxonomy" id="6257"/>
    <lineage>
        <taxon>Eukaryota</taxon>
        <taxon>Metazoa</taxon>
        <taxon>Ecdysozoa</taxon>
        <taxon>Nematoda</taxon>
        <taxon>Chromadorea</taxon>
        <taxon>Rhabditida</taxon>
        <taxon>Spirurina</taxon>
        <taxon>Ascaridomorpha</taxon>
        <taxon>Ascaridoidea</taxon>
        <taxon>Ascarididae</taxon>
        <taxon>Parascaris</taxon>
    </lineage>
</organism>
<dbReference type="GO" id="GO:0006998">
    <property type="term" value="P:nuclear envelope organization"/>
    <property type="evidence" value="ECO:0007669"/>
    <property type="project" value="TreeGrafter"/>
</dbReference>